<evidence type="ECO:0000313" key="1">
    <source>
        <dbReference type="EMBL" id="AQN32669.1"/>
    </source>
</evidence>
<accession>A0A218KRZ7</accession>
<evidence type="ECO:0000313" key="2">
    <source>
        <dbReference type="Proteomes" id="UP000223867"/>
    </source>
</evidence>
<keyword evidence="2" id="KW-1185">Reference proteome</keyword>
<dbReference type="Proteomes" id="UP000223867">
    <property type="component" value="Segment"/>
</dbReference>
<gene>
    <name evidence="1" type="ORF">AS11_gp17</name>
</gene>
<name>A0A218KRZ7_9CAUD</name>
<dbReference type="OrthoDB" id="20110at10239"/>
<dbReference type="EMBL" id="KY268296">
    <property type="protein sequence ID" value="AQN32669.1"/>
    <property type="molecule type" value="Genomic_DNA"/>
</dbReference>
<organism evidence="1 2">
    <name type="scientific">Acinetobacter phage vB_AbaP_AS11</name>
    <dbReference type="NCBI Taxonomy" id="1932886"/>
    <lineage>
        <taxon>Viruses</taxon>
        <taxon>Duplodnaviria</taxon>
        <taxon>Heunggongvirae</taxon>
        <taxon>Uroviricota</taxon>
        <taxon>Caudoviricetes</taxon>
        <taxon>Autographivirales</taxon>
        <taxon>Autoscriptoviridae</taxon>
        <taxon>Beijerinckvirinae</taxon>
        <taxon>Friunavirus</taxon>
        <taxon>Friunavirus AS11</taxon>
    </lineage>
</organism>
<protein>
    <submittedName>
        <fullName evidence="1">DNA/RNA binding protein</fullName>
    </submittedName>
</protein>
<sequence length="81" mass="9306">MAIFRVVPKTPAECNQLVSVLHSKGLEYEPHYSSKPTSIVKPNEPLCIWTNCNTYEANRDDDFPHWAQTITVNQVYKVLNN</sequence>
<proteinExistence type="predicted"/>
<reference evidence="1 2" key="1">
    <citation type="submission" date="2016-11" db="EMBL/GenBank/DDBJ databases">
        <title>Characterization of two novel podoviruses, vB_AbaP_AS11 and vB_AbaP_AS12, infecting clinical multidrug-resistant Acinetobacter baumannii strains.</title>
        <authorList>
            <person name="Popova A.V."/>
            <person name="Lavysh D.G."/>
            <person name="Klimuk E.I."/>
            <person name="Bogun A.G."/>
            <person name="Goncharov A.E."/>
        </authorList>
    </citation>
    <scope>NUCLEOTIDE SEQUENCE [LARGE SCALE GENOMIC DNA]</scope>
</reference>